<dbReference type="PROSITE" id="PS00330">
    <property type="entry name" value="HEMOLYSIN_CALCIUM"/>
    <property type="match status" value="1"/>
</dbReference>
<dbReference type="Pfam" id="PF00353">
    <property type="entry name" value="HemolysinCabind"/>
    <property type="match status" value="1"/>
</dbReference>
<keyword evidence="2" id="KW-1185">Reference proteome</keyword>
<gene>
    <name evidence="1" type="ORF">OMW55_07310</name>
</gene>
<dbReference type="InterPro" id="IPR001343">
    <property type="entry name" value="Hemolysn_Ca-bd"/>
</dbReference>
<accession>A0ABT3JF22</accession>
<dbReference type="InterPro" id="IPR011049">
    <property type="entry name" value="Serralysin-like_metalloprot_C"/>
</dbReference>
<name>A0ABT3JF22_9SPHN</name>
<dbReference type="InterPro" id="IPR018511">
    <property type="entry name" value="Hemolysin-typ_Ca-bd_CS"/>
</dbReference>
<dbReference type="PRINTS" id="PR00313">
    <property type="entry name" value="CABNDNGRPT"/>
</dbReference>
<protein>
    <submittedName>
        <fullName evidence="1">M10 family metallopeptidase C-terminal domain-containing protein</fullName>
    </submittedName>
</protein>
<evidence type="ECO:0000313" key="1">
    <source>
        <dbReference type="EMBL" id="MCW3797609.1"/>
    </source>
</evidence>
<proteinExistence type="predicted"/>
<comment type="caution">
    <text evidence="1">The sequence shown here is derived from an EMBL/GenBank/DDBJ whole genome shotgun (WGS) entry which is preliminary data.</text>
</comment>
<dbReference type="EMBL" id="JAPDOB010000001">
    <property type="protein sequence ID" value="MCW3797609.1"/>
    <property type="molecule type" value="Genomic_DNA"/>
</dbReference>
<dbReference type="SUPFAM" id="SSF51120">
    <property type="entry name" value="beta-Roll"/>
    <property type="match status" value="1"/>
</dbReference>
<evidence type="ECO:0000313" key="2">
    <source>
        <dbReference type="Proteomes" id="UP001526246"/>
    </source>
</evidence>
<organism evidence="1 2">
    <name type="scientific">Sphingomonas arvum</name>
    <dbReference type="NCBI Taxonomy" id="2992113"/>
    <lineage>
        <taxon>Bacteria</taxon>
        <taxon>Pseudomonadati</taxon>
        <taxon>Pseudomonadota</taxon>
        <taxon>Alphaproteobacteria</taxon>
        <taxon>Sphingomonadales</taxon>
        <taxon>Sphingomonadaceae</taxon>
        <taxon>Sphingomonas</taxon>
    </lineage>
</organism>
<reference evidence="1 2" key="1">
    <citation type="submission" date="2022-10" db="EMBL/GenBank/DDBJ databases">
        <title>Sphingomonas sp.</title>
        <authorList>
            <person name="Jin C."/>
        </authorList>
    </citation>
    <scope>NUCLEOTIDE SEQUENCE [LARGE SCALE GENOMIC DNA]</scope>
    <source>
        <strain evidence="1 2">BN140010</strain>
    </source>
</reference>
<dbReference type="RefSeq" id="WP_264881924.1">
    <property type="nucleotide sequence ID" value="NZ_JAPDOB010000001.1"/>
</dbReference>
<dbReference type="Proteomes" id="UP001526246">
    <property type="component" value="Unassembled WGS sequence"/>
</dbReference>
<dbReference type="Gene3D" id="2.150.10.10">
    <property type="entry name" value="Serralysin-like metalloprotease, C-terminal"/>
    <property type="match status" value="1"/>
</dbReference>
<sequence>MTDARADFVGFGAPNWEGAAARHFGIDPLLMENRFADYTAANDPVLINGVERIGTTYFLPAFTGSGIVDAATAPVAAHSPTTYASALGLPDWLSTQDQEAATAVVNADFPTGNAIDPSYGPSGSLSLFVAGSRGDDVLAGLGGDDTIVGGPGKDIMSGASGADVFVFNGIAESGSSPSGSDAILDFDHLDGDKIDLSAIDARADMLGKQDFTFVQGTKFLAPGQVVSWMEGNTTWIAANTDWDASPEFMIRLDGRHVIAADDLILDASPGWILLAPVAQIGSLL</sequence>